<organism evidence="1 2">
    <name type="scientific">Aspergillus pseudocaelatus</name>
    <dbReference type="NCBI Taxonomy" id="1825620"/>
    <lineage>
        <taxon>Eukaryota</taxon>
        <taxon>Fungi</taxon>
        <taxon>Dikarya</taxon>
        <taxon>Ascomycota</taxon>
        <taxon>Pezizomycotina</taxon>
        <taxon>Eurotiomycetes</taxon>
        <taxon>Eurotiomycetidae</taxon>
        <taxon>Eurotiales</taxon>
        <taxon>Aspergillaceae</taxon>
        <taxon>Aspergillus</taxon>
        <taxon>Aspergillus subgen. Circumdati</taxon>
    </lineage>
</organism>
<evidence type="ECO:0000313" key="2">
    <source>
        <dbReference type="Proteomes" id="UP000325395"/>
    </source>
</evidence>
<sequence length="120" mass="13399">MSTRRGLLQPAIYACYAQLLVWICSSTEKQLNGRSMAASGHCSRSLSTESIKPTSASYFFLDVKWNGQYDNPWSLNPISPPNLQLDHCSVSPCLAEDKRFLCGSLQQLYGKLFCLEKCSP</sequence>
<protein>
    <submittedName>
        <fullName evidence="1">Uncharacterized protein</fullName>
    </submittedName>
</protein>
<reference evidence="1 2" key="1">
    <citation type="submission" date="2019-04" db="EMBL/GenBank/DDBJ databases">
        <authorList>
            <consortium name="DOE Joint Genome Institute"/>
            <person name="Mondo S."/>
            <person name="Kjaerbolling I."/>
            <person name="Vesth T."/>
            <person name="Frisvad J.C."/>
            <person name="Nybo J.L."/>
            <person name="Theobald S."/>
            <person name="Kildgaard S."/>
            <person name="Isbrandt T."/>
            <person name="Kuo A."/>
            <person name="Sato A."/>
            <person name="Lyhne E.K."/>
            <person name="Kogle M.E."/>
            <person name="Wiebenga A."/>
            <person name="Kun R.S."/>
            <person name="Lubbers R.J."/>
            <person name="Makela M.R."/>
            <person name="Barry K."/>
            <person name="Chovatia M."/>
            <person name="Clum A."/>
            <person name="Daum C."/>
            <person name="Haridas S."/>
            <person name="He G."/>
            <person name="LaButti K."/>
            <person name="Lipzen A."/>
            <person name="Riley R."/>
            <person name="Salamov A."/>
            <person name="Simmons B.A."/>
            <person name="Magnuson J.K."/>
            <person name="Henrissat B."/>
            <person name="Mortensen U.H."/>
            <person name="Larsen T.O."/>
            <person name="Devries R.P."/>
            <person name="Grigoriev I.V."/>
            <person name="Machida M."/>
            <person name="Baker S.E."/>
            <person name="Andersen M.R."/>
            <person name="Cantor M.N."/>
            <person name="Hua S.X."/>
        </authorList>
    </citation>
    <scope>NUCLEOTIDE SEQUENCE [LARGE SCALE GENOMIC DNA]</scope>
    <source>
        <strain evidence="1 2">CBS 117616</strain>
    </source>
</reference>
<gene>
    <name evidence="1" type="ORF">BDV36DRAFT_111047</name>
</gene>
<dbReference type="Proteomes" id="UP000325395">
    <property type="component" value="Unassembled WGS sequence"/>
</dbReference>
<keyword evidence="2" id="KW-1185">Reference proteome</keyword>
<proteinExistence type="predicted"/>
<dbReference type="EMBL" id="ML735709">
    <property type="protein sequence ID" value="KAE8420362.1"/>
    <property type="molecule type" value="Genomic_DNA"/>
</dbReference>
<name>A0ABQ6WTC3_9EURO</name>
<evidence type="ECO:0000313" key="1">
    <source>
        <dbReference type="EMBL" id="KAE8420362.1"/>
    </source>
</evidence>
<accession>A0ABQ6WTC3</accession>